<dbReference type="InterPro" id="IPR014777">
    <property type="entry name" value="4pyrrole_Mease_sub1"/>
</dbReference>
<dbReference type="RefSeq" id="WP_198618326.1">
    <property type="nucleotide sequence ID" value="NZ_JABANU010000019.1"/>
</dbReference>
<feature type="domain" description="NTP pyrophosphohydrolase MazG-like" evidence="2">
    <location>
        <begin position="254"/>
        <end position="327"/>
    </location>
</feature>
<dbReference type="InterPro" id="IPR011551">
    <property type="entry name" value="NTP_PyrPHydrolase_MazG"/>
</dbReference>
<dbReference type="SUPFAM" id="SSF53790">
    <property type="entry name" value="Tetrapyrrole methylase"/>
    <property type="match status" value="1"/>
</dbReference>
<evidence type="ECO:0000313" key="3">
    <source>
        <dbReference type="EMBL" id="MBI5975550.1"/>
    </source>
</evidence>
<comment type="caution">
    <text evidence="3">The sequence shown here is derived from an EMBL/GenBank/DDBJ whole genome shotgun (WGS) entry which is preliminary data.</text>
</comment>
<dbReference type="InterPro" id="IPR035996">
    <property type="entry name" value="4pyrrol_Methylase_sf"/>
</dbReference>
<dbReference type="Gene3D" id="3.40.1010.10">
    <property type="entry name" value="Cobalt-precorrin-4 Transmethylase, Domain 1"/>
    <property type="match status" value="1"/>
</dbReference>
<dbReference type="PANTHER" id="PTHR30522:SF0">
    <property type="entry name" value="NUCLEOSIDE TRIPHOSPHATE PYROPHOSPHOHYDROLASE"/>
    <property type="match status" value="1"/>
</dbReference>
<feature type="domain" description="Tetrapyrrole methylase" evidence="1">
    <location>
        <begin position="4"/>
        <end position="205"/>
    </location>
</feature>
<accession>A0ABS0T9Y4</accession>
<dbReference type="InterPro" id="IPR024180">
    <property type="entry name" value="Tetrapyrrole_Mease/MazG_pred"/>
</dbReference>
<name>A0ABS0T9Y4_9STAP</name>
<dbReference type="PANTHER" id="PTHR30522">
    <property type="entry name" value="NUCLEOSIDE TRIPHOSPHATE PYROPHOSPHOHYDROLASE"/>
    <property type="match status" value="1"/>
</dbReference>
<dbReference type="InterPro" id="IPR048015">
    <property type="entry name" value="NTP-PPase_MazG-like_N"/>
</dbReference>
<keyword evidence="4" id="KW-1185">Reference proteome</keyword>
<dbReference type="EMBL" id="JABANU010000019">
    <property type="protein sequence ID" value="MBI5975550.1"/>
    <property type="molecule type" value="Genomic_DNA"/>
</dbReference>
<evidence type="ECO:0000259" key="2">
    <source>
        <dbReference type="Pfam" id="PF03819"/>
    </source>
</evidence>
<protein>
    <submittedName>
        <fullName evidence="3">Nucleotide pyrophosphohydrolase</fullName>
    </submittedName>
</protein>
<dbReference type="InterPro" id="IPR035013">
    <property type="entry name" value="YabN_N"/>
</dbReference>
<dbReference type="Pfam" id="PF00590">
    <property type="entry name" value="TP_methylase"/>
    <property type="match status" value="1"/>
</dbReference>
<dbReference type="PIRSF" id="PIRSF002845">
    <property type="entry name" value="Ttrprl_mtas_MazG"/>
    <property type="match status" value="1"/>
</dbReference>
<dbReference type="Pfam" id="PF03819">
    <property type="entry name" value="MazG"/>
    <property type="match status" value="1"/>
</dbReference>
<organism evidence="3 4">
    <name type="scientific">Staphylococcus canis</name>
    <dbReference type="NCBI Taxonomy" id="2724942"/>
    <lineage>
        <taxon>Bacteria</taxon>
        <taxon>Bacillati</taxon>
        <taxon>Bacillota</taxon>
        <taxon>Bacilli</taxon>
        <taxon>Bacillales</taxon>
        <taxon>Staphylococcaceae</taxon>
        <taxon>Staphylococcus</taxon>
    </lineage>
</organism>
<proteinExistence type="predicted"/>
<gene>
    <name evidence="3" type="ORF">HHH54_08065</name>
</gene>
<dbReference type="Gene3D" id="1.10.287.1080">
    <property type="entry name" value="MazG-like"/>
    <property type="match status" value="1"/>
</dbReference>
<dbReference type="Proteomes" id="UP000751852">
    <property type="component" value="Unassembled WGS sequence"/>
</dbReference>
<dbReference type="InterPro" id="IPR004518">
    <property type="entry name" value="MazG-like_dom"/>
</dbReference>
<sequence length="394" mass="45121">MTHTLTIIGLGNYGLEELPVNIYRCIQEQQQIYVRTQHHPVIEALTDIEIKHFDDVYEQYDTFEAVYDAITEALLEAAQHESIVYAVPGHPRVAETTTAHLLARAPERNVEVKIIGGRSFIDDIFTAVDVDPNDGFTLLDATALQPSMLNPRTAIIMTQVYSPMIAGDLKLTLMQRYPDDYEVMIVEGARQSGAHVITCPLYELDHYSDFNNLTSVFIPKINSEEALYGDFDFLDDTIAHLVDDEMGCPWDKVQTHESLKRYLLEETFELFEAIDHEDDWHMIEELGDILLQVLLHTHIGQKEGFMDSREVIAQLTDKMIRRHPHVFGEATAQTVDDVKSIWQTEKSREGKKERVKFEKVFATHFLKLYDEVKNKQVPYTEAELKAYLEQGGAS</sequence>
<dbReference type="CDD" id="cd11528">
    <property type="entry name" value="NTP-PPase_MazG_Nterm"/>
    <property type="match status" value="1"/>
</dbReference>
<dbReference type="SUPFAM" id="SSF101386">
    <property type="entry name" value="all-alpha NTP pyrophosphatases"/>
    <property type="match status" value="1"/>
</dbReference>
<reference evidence="3 4" key="1">
    <citation type="submission" date="2020-04" db="EMBL/GenBank/DDBJ databases">
        <title>Staphylococcus species from domestic dog.</title>
        <authorList>
            <person name="Paterson G.K."/>
        </authorList>
    </citation>
    <scope>NUCLEOTIDE SEQUENCE [LARGE SCALE GENOMIC DNA]</scope>
    <source>
        <strain evidence="3 4">H16/1A</strain>
    </source>
</reference>
<evidence type="ECO:0000259" key="1">
    <source>
        <dbReference type="Pfam" id="PF00590"/>
    </source>
</evidence>
<evidence type="ECO:0000313" key="4">
    <source>
        <dbReference type="Proteomes" id="UP000751852"/>
    </source>
</evidence>
<dbReference type="InterPro" id="IPR000878">
    <property type="entry name" value="4pyrrol_Mease"/>
</dbReference>
<dbReference type="CDD" id="cd11723">
    <property type="entry name" value="YabN_N_like"/>
    <property type="match status" value="1"/>
</dbReference>